<accession>A0AA38PWD3</accession>
<dbReference type="EMBL" id="MU802032">
    <property type="protein sequence ID" value="KAJ3983178.1"/>
    <property type="molecule type" value="Genomic_DNA"/>
</dbReference>
<protein>
    <submittedName>
        <fullName evidence="1">Uncharacterized protein</fullName>
    </submittedName>
</protein>
<sequence length="80" mass="8983">MKIPSFKMSFVTIGLLRCDGAFSIEESMLVMSTITVDIFRGILRSSWAFDRPPYVQVSSNVHSLLLSLSSFVYSPIFCPN</sequence>
<evidence type="ECO:0000313" key="1">
    <source>
        <dbReference type="EMBL" id="KAJ3983178.1"/>
    </source>
</evidence>
<comment type="caution">
    <text evidence="1">The sequence shown here is derived from an EMBL/GenBank/DDBJ whole genome shotgun (WGS) entry which is preliminary data.</text>
</comment>
<name>A0AA38PWD3_9AGAR</name>
<reference evidence="1" key="1">
    <citation type="submission" date="2022-08" db="EMBL/GenBank/DDBJ databases">
        <authorList>
            <consortium name="DOE Joint Genome Institute"/>
            <person name="Min B."/>
            <person name="Riley R."/>
            <person name="Sierra-Patev S."/>
            <person name="Naranjo-Ortiz M."/>
            <person name="Looney B."/>
            <person name="Konkel Z."/>
            <person name="Slot J.C."/>
            <person name="Sakamoto Y."/>
            <person name="Steenwyk J.L."/>
            <person name="Rokas A."/>
            <person name="Carro J."/>
            <person name="Camarero S."/>
            <person name="Ferreira P."/>
            <person name="Molpeceres G."/>
            <person name="Ruiz-Duenas F.J."/>
            <person name="Serrano A."/>
            <person name="Henrissat B."/>
            <person name="Drula E."/>
            <person name="Hughes K.W."/>
            <person name="Mata J.L."/>
            <person name="Ishikawa N.K."/>
            <person name="Vargas-Isla R."/>
            <person name="Ushijima S."/>
            <person name="Smith C.A."/>
            <person name="Ahrendt S."/>
            <person name="Andreopoulos W."/>
            <person name="He G."/>
            <person name="Labutti K."/>
            <person name="Lipzen A."/>
            <person name="Ng V."/>
            <person name="Sandor L."/>
            <person name="Barry K."/>
            <person name="Martinez A.T."/>
            <person name="Xiao Y."/>
            <person name="Gibbons J.G."/>
            <person name="Terashima K."/>
            <person name="Hibbett D.S."/>
            <person name="Grigoriev I.V."/>
        </authorList>
    </citation>
    <scope>NUCLEOTIDE SEQUENCE</scope>
    <source>
        <strain evidence="1">TFB7829</strain>
    </source>
</reference>
<organism evidence="1 2">
    <name type="scientific">Lentinula detonsa</name>
    <dbReference type="NCBI Taxonomy" id="2804962"/>
    <lineage>
        <taxon>Eukaryota</taxon>
        <taxon>Fungi</taxon>
        <taxon>Dikarya</taxon>
        <taxon>Basidiomycota</taxon>
        <taxon>Agaricomycotina</taxon>
        <taxon>Agaricomycetes</taxon>
        <taxon>Agaricomycetidae</taxon>
        <taxon>Agaricales</taxon>
        <taxon>Marasmiineae</taxon>
        <taxon>Omphalotaceae</taxon>
        <taxon>Lentinula</taxon>
    </lineage>
</organism>
<gene>
    <name evidence="1" type="ORF">F5890DRAFT_236884</name>
</gene>
<proteinExistence type="predicted"/>
<dbReference type="AlphaFoldDB" id="A0AA38PWD3"/>
<dbReference type="Proteomes" id="UP001163850">
    <property type="component" value="Unassembled WGS sequence"/>
</dbReference>
<evidence type="ECO:0000313" key="2">
    <source>
        <dbReference type="Proteomes" id="UP001163850"/>
    </source>
</evidence>